<evidence type="ECO:0000256" key="7">
    <source>
        <dbReference type="ARBA" id="ARBA00035045"/>
    </source>
</evidence>
<evidence type="ECO:0000256" key="4">
    <source>
        <dbReference type="ARBA" id="ARBA00023004"/>
    </source>
</evidence>
<sequence>MSTNERLFALVASVIGEPAARWVEAHVEVPAGLSAFPFSETAVHRAWLAEALNLCLFHKLVEAVPIGRTYVEEQRAKGRHVVFDHGAIRTVDWPDNGALPRGRQAFARLLEPLGFADVRTYPLTRLKMTGYAYQQMDLPEDIAQFFVSELHPGRFSESFQLAVSRVVGDSRDPLDASHKAILDTLWRQRQCSFTEARHLLPALYRAFDRQHGVVHEKDYELLREESVEMAWISTEGNMFNHLTDRVADLQAVVDEQNAKGRPMKASIEVSASGRVMQTAYRAVQVQRDFVDDSGRTVQREVPGSFVEFIQREIDTEEARLDLNFDSGNAQGIFKMTSGDRL</sequence>
<proteinExistence type="inferred from homology"/>
<dbReference type="InterPro" id="IPR009770">
    <property type="entry name" value="HGLS"/>
</dbReference>
<evidence type="ECO:0000256" key="1">
    <source>
        <dbReference type="ARBA" id="ARBA00001954"/>
    </source>
</evidence>
<dbReference type="EC" id="1.13.11.93" evidence="6"/>
<comment type="cofactor">
    <cofactor evidence="1">
        <name>Fe(2+)</name>
        <dbReference type="ChEBI" id="CHEBI:29033"/>
    </cofactor>
</comment>
<protein>
    <recommendedName>
        <fullName evidence="6">2-oxoadipate dioxygenase/decarboxylase</fullName>
        <ecNumber evidence="6">1.13.11.93</ecNumber>
    </recommendedName>
    <alternativeName>
        <fullName evidence="7">2-hydroxyglutarate synthase</fullName>
    </alternativeName>
</protein>
<dbReference type="EMBL" id="JANEWF010000015">
    <property type="protein sequence ID" value="MDA8484312.1"/>
    <property type="molecule type" value="Genomic_DNA"/>
</dbReference>
<dbReference type="Pfam" id="PF07063">
    <property type="entry name" value="HGLS"/>
    <property type="match status" value="1"/>
</dbReference>
<name>A0ABT4Y615_METRE</name>
<dbReference type="SMART" id="SM01150">
    <property type="entry name" value="DUF1338"/>
    <property type="match status" value="1"/>
</dbReference>
<evidence type="ECO:0000313" key="8">
    <source>
        <dbReference type="EMBL" id="MDA8484312.1"/>
    </source>
</evidence>
<organism evidence="8 9">
    <name type="scientific">Metapseudomonas resinovorans</name>
    <name type="common">Pseudomonas resinovorans</name>
    <dbReference type="NCBI Taxonomy" id="53412"/>
    <lineage>
        <taxon>Bacteria</taxon>
        <taxon>Pseudomonadati</taxon>
        <taxon>Pseudomonadota</taxon>
        <taxon>Gammaproteobacteria</taxon>
        <taxon>Pseudomonadales</taxon>
        <taxon>Pseudomonadaceae</taxon>
        <taxon>Metapseudomonas</taxon>
    </lineage>
</organism>
<comment type="similarity">
    <text evidence="5">Belongs to the 2-oxoadipate dioxygenase/decarboxylase family.</text>
</comment>
<dbReference type="Proteomes" id="UP001211689">
    <property type="component" value="Unassembled WGS sequence"/>
</dbReference>
<keyword evidence="4" id="KW-0408">Iron</keyword>
<evidence type="ECO:0000256" key="3">
    <source>
        <dbReference type="ARBA" id="ARBA00023002"/>
    </source>
</evidence>
<dbReference type="RefSeq" id="WP_271471170.1">
    <property type="nucleotide sequence ID" value="NZ_JANEWF010000015.1"/>
</dbReference>
<reference evidence="8 9" key="1">
    <citation type="submission" date="2022-07" db="EMBL/GenBank/DDBJ databases">
        <title>Genome Analysis of Selected Gammaproteobacteria from Nigerian Food snails.</title>
        <authorList>
            <person name="Okafor A.C."/>
        </authorList>
    </citation>
    <scope>NUCLEOTIDE SEQUENCE [LARGE SCALE GENOMIC DNA]</scope>
    <source>
        <strain evidence="8 9">Awg 2</strain>
    </source>
</reference>
<dbReference type="Gene3D" id="3.10.180.50">
    <property type="match status" value="1"/>
</dbReference>
<evidence type="ECO:0000256" key="6">
    <source>
        <dbReference type="ARBA" id="ARBA00035023"/>
    </source>
</evidence>
<comment type="caution">
    <text evidence="8">The sequence shown here is derived from an EMBL/GenBank/DDBJ whole genome shotgun (WGS) entry which is preliminary data.</text>
</comment>
<dbReference type="CDD" id="cd16349">
    <property type="entry name" value="VOC_like"/>
    <property type="match status" value="1"/>
</dbReference>
<evidence type="ECO:0000256" key="5">
    <source>
        <dbReference type="ARBA" id="ARBA00035013"/>
    </source>
</evidence>
<keyword evidence="9" id="KW-1185">Reference proteome</keyword>
<evidence type="ECO:0000313" key="9">
    <source>
        <dbReference type="Proteomes" id="UP001211689"/>
    </source>
</evidence>
<gene>
    <name evidence="8" type="ORF">NNO07_14650</name>
</gene>
<keyword evidence="2" id="KW-0223">Dioxygenase</keyword>
<evidence type="ECO:0000256" key="2">
    <source>
        <dbReference type="ARBA" id="ARBA00022964"/>
    </source>
</evidence>
<accession>A0ABT4Y615</accession>
<keyword evidence="3" id="KW-0560">Oxidoreductase</keyword>